<dbReference type="Proteomes" id="UP000429607">
    <property type="component" value="Unassembled WGS sequence"/>
</dbReference>
<feature type="compositionally biased region" description="Basic and acidic residues" evidence="1">
    <location>
        <begin position="116"/>
        <end position="125"/>
    </location>
</feature>
<name>A0A6A3J6V9_9STRA</name>
<proteinExistence type="predicted"/>
<evidence type="ECO:0000313" key="2">
    <source>
        <dbReference type="EMBL" id="KAE8987984.1"/>
    </source>
</evidence>
<sequence length="140" mass="15807">MLNSGTGVLERQSRTCRLLVTKHRECCQVKVARPHLRMLFEQGQPSCSDSDVHDTVPKPSKYWGYRQLPRSKRPYLLAGILPEIELEKRSYNVGGGGRNALGRHRSSMNYRVCRVKVPEQGKRNGNDSGARDNVPNMSKG</sequence>
<dbReference type="AlphaFoldDB" id="A0A6A3J6V9"/>
<feature type="region of interest" description="Disordered" evidence="1">
    <location>
        <begin position="115"/>
        <end position="140"/>
    </location>
</feature>
<evidence type="ECO:0000256" key="1">
    <source>
        <dbReference type="SAM" id="MobiDB-lite"/>
    </source>
</evidence>
<reference evidence="2 3" key="1">
    <citation type="submission" date="2018-09" db="EMBL/GenBank/DDBJ databases">
        <title>Genomic investigation of the strawberry pathogen Phytophthora fragariae indicates pathogenicity is determined by transcriptional variation in three key races.</title>
        <authorList>
            <person name="Adams T.M."/>
            <person name="Armitage A.D."/>
            <person name="Sobczyk M.K."/>
            <person name="Bates H.J."/>
            <person name="Dunwell J.M."/>
            <person name="Nellist C.F."/>
            <person name="Harrison R.J."/>
        </authorList>
    </citation>
    <scope>NUCLEOTIDE SEQUENCE [LARGE SCALE GENOMIC DNA]</scope>
    <source>
        <strain evidence="2 3">SCRP249</strain>
    </source>
</reference>
<accession>A0A6A3J6V9</accession>
<dbReference type="EMBL" id="QXFV01002430">
    <property type="protein sequence ID" value="KAE8987984.1"/>
    <property type="molecule type" value="Genomic_DNA"/>
</dbReference>
<organism evidence="2 3">
    <name type="scientific">Phytophthora rubi</name>
    <dbReference type="NCBI Taxonomy" id="129364"/>
    <lineage>
        <taxon>Eukaryota</taxon>
        <taxon>Sar</taxon>
        <taxon>Stramenopiles</taxon>
        <taxon>Oomycota</taxon>
        <taxon>Peronosporomycetes</taxon>
        <taxon>Peronosporales</taxon>
        <taxon>Peronosporaceae</taxon>
        <taxon>Phytophthora</taxon>
    </lineage>
</organism>
<comment type="caution">
    <text evidence="2">The sequence shown here is derived from an EMBL/GenBank/DDBJ whole genome shotgun (WGS) entry which is preliminary data.</text>
</comment>
<evidence type="ECO:0000313" key="3">
    <source>
        <dbReference type="Proteomes" id="UP000429607"/>
    </source>
</evidence>
<gene>
    <name evidence="2" type="ORF">PR001_g22164</name>
</gene>
<protein>
    <submittedName>
        <fullName evidence="2">Uncharacterized protein</fullName>
    </submittedName>
</protein>